<dbReference type="Proteomes" id="UP000631114">
    <property type="component" value="Unassembled WGS sequence"/>
</dbReference>
<dbReference type="PANTHER" id="PTHR36062:SF1">
    <property type="entry name" value="OS01G0687300 PROTEIN"/>
    <property type="match status" value="1"/>
</dbReference>
<gene>
    <name evidence="1" type="ORF">IFM89_010749</name>
</gene>
<sequence length="275" mass="30632">MNHQAKLKQWISMLVRHGILFQDAKVGQHPVMVHPTKQREKVGSRMTEELLDINRESPSSVAAEKAIDSIDLSTSKTDSLDVEHLLHADQAGNSNSGSQQCLLPGLDPSCRWVKRLRLNLSDNHSHSTKNAEIGDCSRTAVMNKLYRKITDHRTSSGPTSSKVLDKGVGEMELEDTLLLLGKKESASMDPVKESRELNLSHPWIHRWCHSQTRDIKSVAPVACDMDSSRTAVDEYKTKQFPSIAAMALMGKTVNGLQACKFQNKGSFVVWKTGQF</sequence>
<dbReference type="GO" id="GO:0010099">
    <property type="term" value="P:regulation of photomorphogenesis"/>
    <property type="evidence" value="ECO:0007669"/>
    <property type="project" value="InterPro"/>
</dbReference>
<evidence type="ECO:0000313" key="1">
    <source>
        <dbReference type="EMBL" id="KAF9620099.1"/>
    </source>
</evidence>
<comment type="caution">
    <text evidence="1">The sequence shown here is derived from an EMBL/GenBank/DDBJ whole genome shotgun (WGS) entry which is preliminary data.</text>
</comment>
<dbReference type="EMBL" id="JADFTS010000002">
    <property type="protein sequence ID" value="KAF9620099.1"/>
    <property type="molecule type" value="Genomic_DNA"/>
</dbReference>
<proteinExistence type="predicted"/>
<dbReference type="InterPro" id="IPR037476">
    <property type="entry name" value="PCH1"/>
</dbReference>
<keyword evidence="2" id="KW-1185">Reference proteome</keyword>
<reference evidence="1 2" key="1">
    <citation type="submission" date="2020-10" db="EMBL/GenBank/DDBJ databases">
        <title>The Coptis chinensis genome and diversification of protoberbering-type alkaloids.</title>
        <authorList>
            <person name="Wang B."/>
            <person name="Shu S."/>
            <person name="Song C."/>
            <person name="Liu Y."/>
        </authorList>
    </citation>
    <scope>NUCLEOTIDE SEQUENCE [LARGE SCALE GENOMIC DNA]</scope>
    <source>
        <strain evidence="1">HL-2020</strain>
        <tissue evidence="1">Leaf</tissue>
    </source>
</reference>
<protein>
    <submittedName>
        <fullName evidence="1">Uncharacterized protein</fullName>
    </submittedName>
</protein>
<dbReference type="AlphaFoldDB" id="A0A835IMU8"/>
<name>A0A835IMU8_9MAGN</name>
<accession>A0A835IMU8</accession>
<organism evidence="1 2">
    <name type="scientific">Coptis chinensis</name>
    <dbReference type="NCBI Taxonomy" id="261450"/>
    <lineage>
        <taxon>Eukaryota</taxon>
        <taxon>Viridiplantae</taxon>
        <taxon>Streptophyta</taxon>
        <taxon>Embryophyta</taxon>
        <taxon>Tracheophyta</taxon>
        <taxon>Spermatophyta</taxon>
        <taxon>Magnoliopsida</taxon>
        <taxon>Ranunculales</taxon>
        <taxon>Ranunculaceae</taxon>
        <taxon>Coptidoideae</taxon>
        <taxon>Coptis</taxon>
    </lineage>
</organism>
<dbReference type="OrthoDB" id="649277at2759"/>
<dbReference type="PANTHER" id="PTHR36062">
    <property type="entry name" value="OS01G0687300 PROTEIN"/>
    <property type="match status" value="1"/>
</dbReference>
<evidence type="ECO:0000313" key="2">
    <source>
        <dbReference type="Proteomes" id="UP000631114"/>
    </source>
</evidence>